<feature type="region of interest" description="Disordered" evidence="1">
    <location>
        <begin position="265"/>
        <end position="285"/>
    </location>
</feature>
<dbReference type="InterPro" id="IPR009003">
    <property type="entry name" value="Peptidase_S1_PA"/>
</dbReference>
<dbReference type="HOGENOM" id="CLU_005441_0_0_11"/>
<reference evidence="5" key="1">
    <citation type="journal article" date="2008" name="J. Bacteriol.">
        <title>Genome sequence of the streptomycin-producing microorganism Streptomyces griseus IFO 13350.</title>
        <authorList>
            <person name="Ohnishi Y."/>
            <person name="Ishikawa J."/>
            <person name="Hara H."/>
            <person name="Suzuki H."/>
            <person name="Ikenoya M."/>
            <person name="Ikeda H."/>
            <person name="Yamashita A."/>
            <person name="Hattori M."/>
            <person name="Horinouchi S."/>
        </authorList>
    </citation>
    <scope>NUCLEOTIDE SEQUENCE [LARGE SCALE GENOMIC DNA]</scope>
    <source>
        <strain evidence="5">JCM 4626 / NBRC 13350</strain>
    </source>
</reference>
<dbReference type="Gene3D" id="1.25.40.10">
    <property type="entry name" value="Tetratricopeptide repeat domain"/>
    <property type="match status" value="3"/>
</dbReference>
<evidence type="ECO:0000256" key="1">
    <source>
        <dbReference type="SAM" id="MobiDB-lite"/>
    </source>
</evidence>
<dbReference type="InterPro" id="IPR001254">
    <property type="entry name" value="Trypsin_dom"/>
</dbReference>
<gene>
    <name evidence="4" type="ordered locus">SGR_6341</name>
</gene>
<dbReference type="PATRIC" id="fig|455632.4.peg.6497"/>
<feature type="domain" description="Peptidase S1" evidence="2">
    <location>
        <begin position="1160"/>
        <end position="1333"/>
    </location>
</feature>
<dbReference type="Pfam" id="PF13374">
    <property type="entry name" value="TPR_10"/>
    <property type="match status" value="5"/>
</dbReference>
<dbReference type="PRINTS" id="PR00381">
    <property type="entry name" value="KINESINLIGHT"/>
</dbReference>
<dbReference type="Pfam" id="PF00089">
    <property type="entry name" value="Trypsin"/>
    <property type="match status" value="1"/>
</dbReference>
<organism evidence="4 5">
    <name type="scientific">Streptomyces griseus subsp. griseus (strain JCM 4626 / CBS 651.72 / NBRC 13350 / KCC S-0626 / ISP 5235)</name>
    <dbReference type="NCBI Taxonomy" id="455632"/>
    <lineage>
        <taxon>Bacteria</taxon>
        <taxon>Bacillati</taxon>
        <taxon>Actinomycetota</taxon>
        <taxon>Actinomycetes</taxon>
        <taxon>Kitasatosporales</taxon>
        <taxon>Streptomycetaceae</taxon>
        <taxon>Streptomyces</taxon>
    </lineage>
</organism>
<dbReference type="SUPFAM" id="SSF50494">
    <property type="entry name" value="Trypsin-like serine proteases"/>
    <property type="match status" value="2"/>
</dbReference>
<feature type="domain" description="NB-ARC" evidence="3">
    <location>
        <begin position="276"/>
        <end position="394"/>
    </location>
</feature>
<dbReference type="PANTHER" id="PTHR46082:SF6">
    <property type="entry name" value="AAA+ ATPASE DOMAIN-CONTAINING PROTEIN-RELATED"/>
    <property type="match status" value="1"/>
</dbReference>
<dbReference type="InterPro" id="IPR002182">
    <property type="entry name" value="NB-ARC"/>
</dbReference>
<dbReference type="EMBL" id="AP009493">
    <property type="protein sequence ID" value="BAG23170.1"/>
    <property type="molecule type" value="Genomic_DNA"/>
</dbReference>
<dbReference type="Gene3D" id="3.40.50.300">
    <property type="entry name" value="P-loop containing nucleotide triphosphate hydrolases"/>
    <property type="match status" value="1"/>
</dbReference>
<dbReference type="Proteomes" id="UP000001685">
    <property type="component" value="Chromosome"/>
</dbReference>
<evidence type="ECO:0000259" key="3">
    <source>
        <dbReference type="Pfam" id="PF00931"/>
    </source>
</evidence>
<dbReference type="Pfam" id="PF13424">
    <property type="entry name" value="TPR_12"/>
    <property type="match status" value="2"/>
</dbReference>
<dbReference type="InterPro" id="IPR011990">
    <property type="entry name" value="TPR-like_helical_dom_sf"/>
</dbReference>
<dbReference type="InterPro" id="IPR053137">
    <property type="entry name" value="NLR-like"/>
</dbReference>
<dbReference type="KEGG" id="sgr:SGR_6341"/>
<proteinExistence type="predicted"/>
<dbReference type="GO" id="GO:0006508">
    <property type="term" value="P:proteolysis"/>
    <property type="evidence" value="ECO:0007669"/>
    <property type="project" value="InterPro"/>
</dbReference>
<protein>
    <submittedName>
        <fullName evidence="4">Uncharacterized protein</fullName>
    </submittedName>
</protein>
<name>B1W5L3_STRGG</name>
<evidence type="ECO:0000259" key="2">
    <source>
        <dbReference type="Pfam" id="PF00089"/>
    </source>
</evidence>
<accession>B1W5L3</accession>
<dbReference type="NCBIfam" id="NF040586">
    <property type="entry name" value="FxSxx_TPR"/>
    <property type="match status" value="1"/>
</dbReference>
<dbReference type="PANTHER" id="PTHR46082">
    <property type="entry name" value="ATP/GTP-BINDING PROTEIN-RELATED"/>
    <property type="match status" value="1"/>
</dbReference>
<dbReference type="SUPFAM" id="SSF48452">
    <property type="entry name" value="TPR-like"/>
    <property type="match status" value="4"/>
</dbReference>
<dbReference type="GO" id="GO:0004252">
    <property type="term" value="F:serine-type endopeptidase activity"/>
    <property type="evidence" value="ECO:0007669"/>
    <property type="project" value="InterPro"/>
</dbReference>
<evidence type="ECO:0000313" key="4">
    <source>
        <dbReference type="EMBL" id="BAG23170.1"/>
    </source>
</evidence>
<dbReference type="GO" id="GO:0043531">
    <property type="term" value="F:ADP binding"/>
    <property type="evidence" value="ECO:0007669"/>
    <property type="project" value="InterPro"/>
</dbReference>
<dbReference type="eggNOG" id="COG0457">
    <property type="taxonomic scope" value="Bacteria"/>
</dbReference>
<dbReference type="Pfam" id="PF00931">
    <property type="entry name" value="NB-ARC"/>
    <property type="match status" value="1"/>
</dbReference>
<dbReference type="Pfam" id="PF13365">
    <property type="entry name" value="Trypsin_2"/>
    <property type="match status" value="1"/>
</dbReference>
<sequence length="1375" mass="148238">MEPRRLVWVSTEDPKDSGTGYLIGPGLVLTALHVVHPGRRWAQGVRAHVGHPAFGDVVRRRAEVRWPDPRLGNPPEGALDVALLTLDVPVPDTGDGPVRWGQPDGVDRVPFTGAGFPAFAADSGSEAHCEALNGTLSAVSTSTTGWVLDSEVWPAPGDGRKRPWAGASGSAIFLDDRLIGVVVEDNRAMAWRRLHAVPVHKALADREFAGLVTLHGHPGTTTELERLTAGGEREQIEIGPVPTLASAFQPRAGLRKQIEQARSGAGPVVLSQEASPKPTRILSGGGGVGKTQLAAAVAGDALQRGTDLVVWAAATEVQQVITQYARAAVRLRLPDVTGLDPEADARALLEWLATTRRRWLVVLDDVTDPAGINPWWPLSRTGTGRVLATTRLLDSRLTGGDRARVPIDVYSAEEADAYVRERLTGEGMTHLLDDQVPALAEALGRLPLALGLAAAHLVNEDLSCSAYLELFADRHTRLEEALPATSDAEGYGLAITTALLLSLDAARAADPTGLVLPVLRLISLLDPAGHPHPLWASEPVLAHLSSRKSPHEPTTSPAWARSALRVLHRYALVTSDPGAGPRAVRIHALTARAVREEIPSTELAHLAYAAAGGLLSLWPEVDQPHPDLAAALRANTEILAGLTGDHLWHHPERHPVLYRAGRSLYDAGMANAATAYWQHMADNAHRILGPRHPDALATRHNLAISHQQAGRTGEAIAIEEEVLAESERVLGPDHPQTLDTRHNLAASYRQAGRIREAITIEEQVLADRARVLGTDHPNTLDTRHNLATSYRQTGRVTEAITIERQVLTDSERVLGTEHPDTLTTRHNLAASYREAGRTDEAISLQEQVLADRERVLGPDHPDTLTTRDVLAGAYREAGRTDEAISLQEQVVADRERVLGPEHPDVLASRHNLALSYLRAGRAAAAVELLQRVLTDRERVLGTGHPDLVVIGSSLAHALGRAGRTTAAIRLQEQVLTDSERVLGPDHPGTLNAGNNLANLYLRAGRTDTAIELLQRVLSDRERVLGPRHPGSLTTRSNLATAYEQGGRVVEAVDLQEQVLAERLRVLGPEHPDTLTTRHNLAVSHRRAGRVEEAVGMLDNVLAERLRVLGPDHPDTAATRDYLAATRRALEAGAMPSGRVRESPVMDPRRLVCVGSDDGGFGTGYLIGPQLVLTALHLVRKGGRWTGLVSTRVGHPRFGDVVRQPAQVCWPDPQHGVPPEDALDVALLWLDEPAPKTGEAPVRWGRPSGSARIPFTGAYFTDRLGDQVRVEDYHGDLSPLAMSSAGWVLDCAVGLAAAGGHGGDQRWAGASGSAVFCHGRLVGIAVQADHTDRRRLYAVPLHEALTLTGFADLVRRHGHPGTEAVWEKVTEELEIE</sequence>
<dbReference type="InterPro" id="IPR027417">
    <property type="entry name" value="P-loop_NTPase"/>
</dbReference>
<evidence type="ECO:0000313" key="5">
    <source>
        <dbReference type="Proteomes" id="UP000001685"/>
    </source>
</evidence>
<dbReference type="SUPFAM" id="SSF52540">
    <property type="entry name" value="P-loop containing nucleoside triphosphate hydrolases"/>
    <property type="match status" value="1"/>
</dbReference>